<dbReference type="InterPro" id="IPR038488">
    <property type="entry name" value="Integrase_DNA-bd_sf"/>
</dbReference>
<dbReference type="PANTHER" id="PTHR30629">
    <property type="entry name" value="PROPHAGE INTEGRASE"/>
    <property type="match status" value="1"/>
</dbReference>
<organism evidence="7 8">
    <name type="scientific">Janthinobacterium rivuli</name>
    <dbReference type="NCBI Taxonomy" id="2751478"/>
    <lineage>
        <taxon>Bacteria</taxon>
        <taxon>Pseudomonadati</taxon>
        <taxon>Pseudomonadota</taxon>
        <taxon>Betaproteobacteria</taxon>
        <taxon>Burkholderiales</taxon>
        <taxon>Oxalobacteraceae</taxon>
        <taxon>Janthinobacterium</taxon>
    </lineage>
</organism>
<proteinExistence type="inferred from homology"/>
<feature type="region of interest" description="Disordered" evidence="5">
    <location>
        <begin position="79"/>
        <end position="100"/>
    </location>
</feature>
<protein>
    <submittedName>
        <fullName evidence="7">Tyrosine-type recombinase/integrase</fullName>
    </submittedName>
</protein>
<dbReference type="Proteomes" id="UP001219584">
    <property type="component" value="Chromosome"/>
</dbReference>
<dbReference type="EMBL" id="CP121464">
    <property type="protein sequence ID" value="WFR81262.1"/>
    <property type="molecule type" value="Genomic_DNA"/>
</dbReference>
<evidence type="ECO:0000256" key="4">
    <source>
        <dbReference type="ARBA" id="ARBA00023172"/>
    </source>
</evidence>
<name>A0ABY8IBN1_9BURK</name>
<dbReference type="InterPro" id="IPR050808">
    <property type="entry name" value="Phage_Integrase"/>
</dbReference>
<feature type="compositionally biased region" description="Basic and acidic residues" evidence="5">
    <location>
        <begin position="87"/>
        <end position="100"/>
    </location>
</feature>
<dbReference type="SUPFAM" id="SSF56349">
    <property type="entry name" value="DNA breaking-rejoining enzymes"/>
    <property type="match status" value="1"/>
</dbReference>
<dbReference type="InterPro" id="IPR002104">
    <property type="entry name" value="Integrase_catalytic"/>
</dbReference>
<dbReference type="Pfam" id="PF00589">
    <property type="entry name" value="Phage_integrase"/>
    <property type="match status" value="1"/>
</dbReference>
<evidence type="ECO:0000256" key="5">
    <source>
        <dbReference type="SAM" id="MobiDB-lite"/>
    </source>
</evidence>
<dbReference type="Pfam" id="PF13356">
    <property type="entry name" value="Arm-DNA-bind_3"/>
    <property type="match status" value="1"/>
</dbReference>
<dbReference type="Pfam" id="PF22022">
    <property type="entry name" value="Phage_int_M"/>
    <property type="match status" value="1"/>
</dbReference>
<evidence type="ECO:0000256" key="3">
    <source>
        <dbReference type="ARBA" id="ARBA00023125"/>
    </source>
</evidence>
<reference evidence="7 8" key="1">
    <citation type="submission" date="2023-04" db="EMBL/GenBank/DDBJ databases">
        <title>Nanopore sequencing of Janthinobacterium from water.</title>
        <authorList>
            <person name="Ciuchcinski K."/>
            <person name="Rokowska A."/>
            <person name="Dziewit L."/>
        </authorList>
    </citation>
    <scope>NUCLEOTIDE SEQUENCE [LARGE SCALE GENOMIC DNA]</scope>
    <source>
        <strain evidence="7 8">DEMB2</strain>
    </source>
</reference>
<dbReference type="Gene3D" id="1.10.443.10">
    <property type="entry name" value="Intergrase catalytic core"/>
    <property type="match status" value="1"/>
</dbReference>
<keyword evidence="4" id="KW-0233">DNA recombination</keyword>
<dbReference type="RefSeq" id="WP_278318157.1">
    <property type="nucleotide sequence ID" value="NZ_CP121464.1"/>
</dbReference>
<dbReference type="CDD" id="cd00801">
    <property type="entry name" value="INT_P4_C"/>
    <property type="match status" value="1"/>
</dbReference>
<comment type="similarity">
    <text evidence="1">Belongs to the 'phage' integrase family.</text>
</comment>
<gene>
    <name evidence="7" type="ORF">P9875_08865</name>
</gene>
<dbReference type="InterPro" id="IPR013762">
    <property type="entry name" value="Integrase-like_cat_sf"/>
</dbReference>
<dbReference type="InterPro" id="IPR025166">
    <property type="entry name" value="Integrase_DNA_bind_dom"/>
</dbReference>
<dbReference type="InterPro" id="IPR010998">
    <property type="entry name" value="Integrase_recombinase_N"/>
</dbReference>
<evidence type="ECO:0000256" key="1">
    <source>
        <dbReference type="ARBA" id="ARBA00008857"/>
    </source>
</evidence>
<dbReference type="PROSITE" id="PS51898">
    <property type="entry name" value="TYR_RECOMBINASE"/>
    <property type="match status" value="1"/>
</dbReference>
<evidence type="ECO:0000313" key="7">
    <source>
        <dbReference type="EMBL" id="WFR81262.1"/>
    </source>
</evidence>
<dbReference type="PANTHER" id="PTHR30629:SF2">
    <property type="entry name" value="PROPHAGE INTEGRASE INTS-RELATED"/>
    <property type="match status" value="1"/>
</dbReference>
<keyword evidence="8" id="KW-1185">Reference proteome</keyword>
<dbReference type="Gene3D" id="1.10.150.130">
    <property type="match status" value="1"/>
</dbReference>
<dbReference type="InterPro" id="IPR011010">
    <property type="entry name" value="DNA_brk_join_enz"/>
</dbReference>
<feature type="domain" description="Tyr recombinase" evidence="6">
    <location>
        <begin position="209"/>
        <end position="391"/>
    </location>
</feature>
<dbReference type="Gene3D" id="3.30.160.390">
    <property type="entry name" value="Integrase, DNA-binding domain"/>
    <property type="match status" value="1"/>
</dbReference>
<evidence type="ECO:0000256" key="2">
    <source>
        <dbReference type="ARBA" id="ARBA00022908"/>
    </source>
</evidence>
<dbReference type="InterPro" id="IPR053876">
    <property type="entry name" value="Phage_int_M"/>
</dbReference>
<keyword evidence="2" id="KW-0229">DNA integration</keyword>
<evidence type="ECO:0000259" key="6">
    <source>
        <dbReference type="PROSITE" id="PS51898"/>
    </source>
</evidence>
<sequence length="404" mass="44951">MAKNTHTLTDIQLRQWKKQGAPVAKSDGDGLTFTLSNAGTASWTLRYYQNKKRRELTLGNYPDITLSDARRLASAHRAAIDGGADPAQEKASRKQKESTPEWSIKRLAEDYRVKRLTPASFAASTLYYRNADLNNVIIPKLGSRPVPDVTGQEIVQMLRDADNTWTISKRVLTTASKLFDHAAGLHIIAINPCAGVSLTSLLGPRPPIKKRVMLSEDDLRTLLATIDTLGTENGLALRILLATCVRTNELVTAQWKNIDLENGSWFVPNELTKTRTGFLVPLTPPVVAWFRRLHELAGNSPYVLPARVTRKLGQPITTRTLWAAITRAFDTGRLKITKFTPHDTRSTAKGHMRNLGISEFDTERALSHAIGGVSGIYDVREEIPEKRLALQKWADFLLTLTPTI</sequence>
<keyword evidence="3" id="KW-0238">DNA-binding</keyword>
<accession>A0ABY8IBN1</accession>
<evidence type="ECO:0000313" key="8">
    <source>
        <dbReference type="Proteomes" id="UP001219584"/>
    </source>
</evidence>